<dbReference type="PANTHER" id="PTHR42917">
    <property type="entry name" value="2,4-DIENOYL-COA REDUCTASE"/>
    <property type="match status" value="1"/>
</dbReference>
<evidence type="ECO:0000256" key="6">
    <source>
        <dbReference type="ARBA" id="ARBA00022723"/>
    </source>
</evidence>
<evidence type="ECO:0000256" key="7">
    <source>
        <dbReference type="ARBA" id="ARBA00023002"/>
    </source>
</evidence>
<dbReference type="Pfam" id="PF00724">
    <property type="entry name" value="Oxidored_FMN"/>
    <property type="match status" value="1"/>
</dbReference>
<dbReference type="Proteomes" id="UP000886876">
    <property type="component" value="Unassembled WGS sequence"/>
</dbReference>
<dbReference type="GO" id="GO:0051536">
    <property type="term" value="F:iron-sulfur cluster binding"/>
    <property type="evidence" value="ECO:0007669"/>
    <property type="project" value="UniProtKB-KW"/>
</dbReference>
<accession>A0A9D1K933</accession>
<comment type="cofactor">
    <cofactor evidence="2">
        <name>[4Fe-4S] cluster</name>
        <dbReference type="ChEBI" id="CHEBI:49883"/>
    </cofactor>
</comment>
<evidence type="ECO:0000313" key="13">
    <source>
        <dbReference type="Proteomes" id="UP000886876"/>
    </source>
</evidence>
<protein>
    <submittedName>
        <fullName evidence="12">FAD-dependent oxidoreductase</fullName>
    </submittedName>
</protein>
<dbReference type="GO" id="GO:0010181">
    <property type="term" value="F:FMN binding"/>
    <property type="evidence" value="ECO:0007669"/>
    <property type="project" value="InterPro"/>
</dbReference>
<comment type="caution">
    <text evidence="12">The sequence shown here is derived from an EMBL/GenBank/DDBJ whole genome shotgun (WGS) entry which is preliminary data.</text>
</comment>
<dbReference type="CDD" id="cd02803">
    <property type="entry name" value="OYE_like_FMN_family"/>
    <property type="match status" value="1"/>
</dbReference>
<evidence type="ECO:0000256" key="3">
    <source>
        <dbReference type="ARBA" id="ARBA00011048"/>
    </source>
</evidence>
<keyword evidence="8" id="KW-0408">Iron</keyword>
<keyword evidence="6" id="KW-0479">Metal-binding</keyword>
<evidence type="ECO:0000256" key="2">
    <source>
        <dbReference type="ARBA" id="ARBA00001966"/>
    </source>
</evidence>
<evidence type="ECO:0000259" key="11">
    <source>
        <dbReference type="Pfam" id="PF07992"/>
    </source>
</evidence>
<dbReference type="Gene3D" id="3.50.50.60">
    <property type="entry name" value="FAD/NAD(P)-binding domain"/>
    <property type="match status" value="1"/>
</dbReference>
<dbReference type="SUPFAM" id="SSF51395">
    <property type="entry name" value="FMN-linked oxidoreductases"/>
    <property type="match status" value="1"/>
</dbReference>
<sequence>MKKLFTAGRIGELRLKNRAVMSPMEVLYGEMNGSPGPRAIAYYEERARGGVGLIIVEATAVDETNNVPWQSQLRITDDSYICAYQQLAEAIHKYDCKAFIQLHHYGAKSDPVPGGEVWGASGIPAMPGGRPAHAMTVEEIKVVERRFVDAAARAQKAGFDGVELAGAHGYLLAQFLSPYYNDRTDEYGGSAENRCRIVTEIIEAIHRELGRGFAVSVRFPGDECTPDIPGTMTAADGPVLAKIFERAGADVLNVSYGNNFNADANCEPYSYRSGWKRHIAKAVKDSVGIPVISTNTIKDPEFAEQMLEEGVSDFVALGRSLIADPNFMRKAEAGDTVGIRKCIGCMFCREQLYARLPIRCALNPRAGCEAVYPAVPERDGEGRSVAVIGGGPAGMQAAEVLAQRGFDVSLFEKEERLGGSMNLADKGQFKEKITRYTETMTDSLGRLGVKLHLGAAPDIGAVKAEGPEGVVLAFGAEPIVPASLPGIGSGKVVTVHDVISGKAKVSGRVVIVGAGMTGLECAEKLCLEGCRVALADMQDKVGSGMFSVIISDLMSRILPHEPEIYTGHALLGITDRGVSLRCLADGSVKELEADWVVLSLGVRPDAEAAERFYGEFGHVVSVGDCVKSGRIPHATKDGCIKALCFLK</sequence>
<dbReference type="SUPFAM" id="SSF51905">
    <property type="entry name" value="FAD/NAD(P)-binding domain"/>
    <property type="match status" value="1"/>
</dbReference>
<evidence type="ECO:0000256" key="9">
    <source>
        <dbReference type="ARBA" id="ARBA00023014"/>
    </source>
</evidence>
<feature type="domain" description="FAD/NAD(P)-binding" evidence="11">
    <location>
        <begin position="384"/>
        <end position="610"/>
    </location>
</feature>
<evidence type="ECO:0000256" key="5">
    <source>
        <dbReference type="ARBA" id="ARBA00022643"/>
    </source>
</evidence>
<evidence type="ECO:0000256" key="8">
    <source>
        <dbReference type="ARBA" id="ARBA00023004"/>
    </source>
</evidence>
<feature type="domain" description="NADH:flavin oxidoreductase/NADH oxidase N-terminal" evidence="10">
    <location>
        <begin position="3"/>
        <end position="334"/>
    </location>
</feature>
<comment type="cofactor">
    <cofactor evidence="1">
        <name>FMN</name>
        <dbReference type="ChEBI" id="CHEBI:58210"/>
    </cofactor>
</comment>
<reference evidence="12" key="1">
    <citation type="submission" date="2020-10" db="EMBL/GenBank/DDBJ databases">
        <authorList>
            <person name="Gilroy R."/>
        </authorList>
    </citation>
    <scope>NUCLEOTIDE SEQUENCE</scope>
    <source>
        <strain evidence="12">ChiHecec3B27-6122</strain>
    </source>
</reference>
<comment type="similarity">
    <text evidence="3">In the N-terminal section; belongs to the NADH:flavin oxidoreductase/NADH oxidase family.</text>
</comment>
<keyword evidence="5" id="KW-0288">FMN</keyword>
<dbReference type="InterPro" id="IPR023753">
    <property type="entry name" value="FAD/NAD-binding_dom"/>
</dbReference>
<dbReference type="EMBL" id="DVJS01000211">
    <property type="protein sequence ID" value="HIS97989.1"/>
    <property type="molecule type" value="Genomic_DNA"/>
</dbReference>
<proteinExistence type="inferred from homology"/>
<dbReference type="AlphaFoldDB" id="A0A9D1K933"/>
<gene>
    <name evidence="12" type="ORF">IAD42_08445</name>
</gene>
<keyword evidence="9" id="KW-0411">Iron-sulfur</keyword>
<dbReference type="Gene3D" id="3.20.20.70">
    <property type="entry name" value="Aldolase class I"/>
    <property type="match status" value="1"/>
</dbReference>
<reference evidence="12" key="2">
    <citation type="journal article" date="2021" name="PeerJ">
        <title>Extensive microbial diversity within the chicken gut microbiome revealed by metagenomics and culture.</title>
        <authorList>
            <person name="Gilroy R."/>
            <person name="Ravi A."/>
            <person name="Getino M."/>
            <person name="Pursley I."/>
            <person name="Horton D.L."/>
            <person name="Alikhan N.F."/>
            <person name="Baker D."/>
            <person name="Gharbi K."/>
            <person name="Hall N."/>
            <person name="Watson M."/>
            <person name="Adriaenssens E.M."/>
            <person name="Foster-Nyarko E."/>
            <person name="Jarju S."/>
            <person name="Secka A."/>
            <person name="Antonio M."/>
            <person name="Oren A."/>
            <person name="Chaudhuri R.R."/>
            <person name="La Ragione R."/>
            <person name="Hildebrand F."/>
            <person name="Pallen M.J."/>
        </authorList>
    </citation>
    <scope>NUCLEOTIDE SEQUENCE</scope>
    <source>
        <strain evidence="12">ChiHecec3B27-6122</strain>
    </source>
</reference>
<dbReference type="InterPro" id="IPR036188">
    <property type="entry name" value="FAD/NAD-bd_sf"/>
</dbReference>
<dbReference type="Gene3D" id="3.40.50.720">
    <property type="entry name" value="NAD(P)-binding Rossmann-like Domain"/>
    <property type="match status" value="1"/>
</dbReference>
<dbReference type="InterPro" id="IPR013785">
    <property type="entry name" value="Aldolase_TIM"/>
</dbReference>
<evidence type="ECO:0000256" key="4">
    <source>
        <dbReference type="ARBA" id="ARBA00022630"/>
    </source>
</evidence>
<name>A0A9D1K933_9FIRM</name>
<evidence type="ECO:0000259" key="10">
    <source>
        <dbReference type="Pfam" id="PF00724"/>
    </source>
</evidence>
<dbReference type="InterPro" id="IPR001155">
    <property type="entry name" value="OxRdtase_FMN_N"/>
</dbReference>
<keyword evidence="4" id="KW-0285">Flavoprotein</keyword>
<dbReference type="GO" id="GO:0046872">
    <property type="term" value="F:metal ion binding"/>
    <property type="evidence" value="ECO:0007669"/>
    <property type="project" value="UniProtKB-KW"/>
</dbReference>
<dbReference type="Pfam" id="PF07992">
    <property type="entry name" value="Pyr_redox_2"/>
    <property type="match status" value="1"/>
</dbReference>
<dbReference type="GO" id="GO:0016491">
    <property type="term" value="F:oxidoreductase activity"/>
    <property type="evidence" value="ECO:0007669"/>
    <property type="project" value="UniProtKB-KW"/>
</dbReference>
<keyword evidence="7" id="KW-0560">Oxidoreductase</keyword>
<organism evidence="12 13">
    <name type="scientific">Candidatus Scatomorpha pullistercoris</name>
    <dbReference type="NCBI Taxonomy" id="2840929"/>
    <lineage>
        <taxon>Bacteria</taxon>
        <taxon>Bacillati</taxon>
        <taxon>Bacillota</taxon>
        <taxon>Clostridia</taxon>
        <taxon>Eubacteriales</taxon>
        <taxon>Candidatus Scatomorpha</taxon>
    </lineage>
</organism>
<dbReference type="InterPro" id="IPR051793">
    <property type="entry name" value="NADH:flavin_oxidoreductase"/>
</dbReference>
<dbReference type="PANTHER" id="PTHR42917:SF2">
    <property type="entry name" value="2,4-DIENOYL-COA REDUCTASE [(2E)-ENOYL-COA-PRODUCING]"/>
    <property type="match status" value="1"/>
</dbReference>
<dbReference type="PRINTS" id="PR00368">
    <property type="entry name" value="FADPNR"/>
</dbReference>
<evidence type="ECO:0000256" key="1">
    <source>
        <dbReference type="ARBA" id="ARBA00001917"/>
    </source>
</evidence>
<evidence type="ECO:0000313" key="12">
    <source>
        <dbReference type="EMBL" id="HIS97989.1"/>
    </source>
</evidence>